<dbReference type="EMBL" id="CAJGYM010000026">
    <property type="protein sequence ID" value="CAD6192295.1"/>
    <property type="molecule type" value="Genomic_DNA"/>
</dbReference>
<evidence type="ECO:0000313" key="3">
    <source>
        <dbReference type="Proteomes" id="UP000835052"/>
    </source>
</evidence>
<comment type="caution">
    <text evidence="2">The sequence shown here is derived from an EMBL/GenBank/DDBJ whole genome shotgun (WGS) entry which is preliminary data.</text>
</comment>
<accession>A0A8S1HAU6</accession>
<keyword evidence="1" id="KW-1133">Transmembrane helix</keyword>
<evidence type="ECO:0000256" key="1">
    <source>
        <dbReference type="SAM" id="Phobius"/>
    </source>
</evidence>
<reference evidence="2" key="1">
    <citation type="submission" date="2020-10" db="EMBL/GenBank/DDBJ databases">
        <authorList>
            <person name="Kikuchi T."/>
        </authorList>
    </citation>
    <scope>NUCLEOTIDE SEQUENCE</scope>
    <source>
        <strain evidence="2">NKZ352</strain>
    </source>
</reference>
<protein>
    <submittedName>
        <fullName evidence="2">Uncharacterized protein</fullName>
    </submittedName>
</protein>
<evidence type="ECO:0000313" key="2">
    <source>
        <dbReference type="EMBL" id="CAD6192295.1"/>
    </source>
</evidence>
<gene>
    <name evidence="2" type="ORF">CAUJ_LOCUS8214</name>
</gene>
<proteinExistence type="predicted"/>
<keyword evidence="1" id="KW-0812">Transmembrane</keyword>
<keyword evidence="1" id="KW-0472">Membrane</keyword>
<name>A0A8S1HAU6_9PELO</name>
<feature type="transmembrane region" description="Helical" evidence="1">
    <location>
        <begin position="25"/>
        <end position="45"/>
    </location>
</feature>
<dbReference type="AlphaFoldDB" id="A0A8S1HAU6"/>
<sequence>MTSPSHKQLHCNISRNPTTDFPPEFSAVLTMLGKLLLLTLISTAFSATLRVRRDWDDIYPPRIRPVAYVGDRPVYSRFVERAGPNSHIIFDDNGVPYVVENRGPVVRNFLLASKMNRIANG</sequence>
<organism evidence="2 3">
    <name type="scientific">Caenorhabditis auriculariae</name>
    <dbReference type="NCBI Taxonomy" id="2777116"/>
    <lineage>
        <taxon>Eukaryota</taxon>
        <taxon>Metazoa</taxon>
        <taxon>Ecdysozoa</taxon>
        <taxon>Nematoda</taxon>
        <taxon>Chromadorea</taxon>
        <taxon>Rhabditida</taxon>
        <taxon>Rhabditina</taxon>
        <taxon>Rhabditomorpha</taxon>
        <taxon>Rhabditoidea</taxon>
        <taxon>Rhabditidae</taxon>
        <taxon>Peloderinae</taxon>
        <taxon>Caenorhabditis</taxon>
    </lineage>
</organism>
<keyword evidence="3" id="KW-1185">Reference proteome</keyword>
<dbReference type="Proteomes" id="UP000835052">
    <property type="component" value="Unassembled WGS sequence"/>
</dbReference>